<organism evidence="3 4">
    <name type="scientific">Olivibacter domesticus</name>
    <name type="common">Pseudosphingobacterium domesticum</name>
    <dbReference type="NCBI Taxonomy" id="407022"/>
    <lineage>
        <taxon>Bacteria</taxon>
        <taxon>Pseudomonadati</taxon>
        <taxon>Bacteroidota</taxon>
        <taxon>Sphingobacteriia</taxon>
        <taxon>Sphingobacteriales</taxon>
        <taxon>Sphingobacteriaceae</taxon>
        <taxon>Olivibacter</taxon>
    </lineage>
</organism>
<dbReference type="EMBL" id="FOAF01000004">
    <property type="protein sequence ID" value="SEL85333.1"/>
    <property type="molecule type" value="Genomic_DNA"/>
</dbReference>
<accession>A0A1H7TKU9</accession>
<feature type="transmembrane region" description="Helical" evidence="1">
    <location>
        <begin position="201"/>
        <end position="220"/>
    </location>
</feature>
<feature type="transmembrane region" description="Helical" evidence="1">
    <location>
        <begin position="443"/>
        <end position="461"/>
    </location>
</feature>
<evidence type="ECO:0008006" key="5">
    <source>
        <dbReference type="Google" id="ProtNLM"/>
    </source>
</evidence>
<feature type="transmembrane region" description="Helical" evidence="1">
    <location>
        <begin position="527"/>
        <end position="547"/>
    </location>
</feature>
<evidence type="ECO:0000256" key="2">
    <source>
        <dbReference type="SAM" id="SignalP"/>
    </source>
</evidence>
<reference evidence="4" key="1">
    <citation type="submission" date="2016-10" db="EMBL/GenBank/DDBJ databases">
        <authorList>
            <person name="Varghese N."/>
            <person name="Submissions S."/>
        </authorList>
    </citation>
    <scope>NUCLEOTIDE SEQUENCE [LARGE SCALE GENOMIC DNA]</scope>
    <source>
        <strain evidence="4">DSM 18733</strain>
    </source>
</reference>
<protein>
    <recommendedName>
        <fullName evidence="5">ABC-2 type transport system permease protein</fullName>
    </recommendedName>
</protein>
<name>A0A1H7TKU9_OLID1</name>
<feature type="transmembrane region" description="Helical" evidence="1">
    <location>
        <begin position="388"/>
        <end position="408"/>
    </location>
</feature>
<dbReference type="OrthoDB" id="2659138at2"/>
<feature type="transmembrane region" description="Helical" evidence="1">
    <location>
        <begin position="86"/>
        <end position="110"/>
    </location>
</feature>
<feature type="transmembrane region" description="Helical" evidence="1">
    <location>
        <begin position="262"/>
        <end position="282"/>
    </location>
</feature>
<keyword evidence="1" id="KW-0472">Membrane</keyword>
<dbReference type="Proteomes" id="UP000199421">
    <property type="component" value="Unassembled WGS sequence"/>
</dbReference>
<feature type="transmembrane region" description="Helical" evidence="1">
    <location>
        <begin position="502"/>
        <end position="521"/>
    </location>
</feature>
<evidence type="ECO:0000313" key="3">
    <source>
        <dbReference type="EMBL" id="SEL85333.1"/>
    </source>
</evidence>
<dbReference type="RefSeq" id="WP_139202282.1">
    <property type="nucleotide sequence ID" value="NZ_FOAF01000004.1"/>
</dbReference>
<feature type="transmembrane region" description="Helical" evidence="1">
    <location>
        <begin position="130"/>
        <end position="157"/>
    </location>
</feature>
<keyword evidence="1" id="KW-1133">Transmembrane helix</keyword>
<evidence type="ECO:0000256" key="1">
    <source>
        <dbReference type="SAM" id="Phobius"/>
    </source>
</evidence>
<keyword evidence="1" id="KW-0812">Transmembrane</keyword>
<keyword evidence="2" id="KW-0732">Signal</keyword>
<feature type="chain" id="PRO_5011480020" description="ABC-2 type transport system permease protein" evidence="2">
    <location>
        <begin position="19"/>
        <end position="559"/>
    </location>
</feature>
<feature type="transmembrane region" description="Helical" evidence="1">
    <location>
        <begin position="350"/>
        <end position="368"/>
    </location>
</feature>
<dbReference type="STRING" id="407022.SAMN05661044_03573"/>
<feature type="transmembrane region" description="Helical" evidence="1">
    <location>
        <begin position="59"/>
        <end position="79"/>
    </location>
</feature>
<evidence type="ECO:0000313" key="4">
    <source>
        <dbReference type="Proteomes" id="UP000199421"/>
    </source>
</evidence>
<dbReference type="AlphaFoldDB" id="A0A1H7TKU9"/>
<feature type="transmembrane region" description="Helical" evidence="1">
    <location>
        <begin position="164"/>
        <end position="189"/>
    </location>
</feature>
<feature type="transmembrane region" description="Helical" evidence="1">
    <location>
        <begin position="467"/>
        <end position="490"/>
    </location>
</feature>
<keyword evidence="4" id="KW-1185">Reference proteome</keyword>
<sequence>MMNNLIVRFTLLFSPLFAKLGVNTTQFEIVLRTKLLMDDRRPLTSFGNKPKKESNYSSWINFLLLAVMGGVLLLFLFSVNKPYLSYTIYFGVFMAMLCLTLIADFSVLLLDSRDNFIILPTPVNDRTLTVTRIVHIGISVFKQALGLALPGFIFTLLTKTAIGGVIFVLQVSIATVLCVLLVNMFYLIAMHFLPVKRFKDIVAYLQIVFSILIFALYYTMPSILESAMVQQIDFASTYWLWFTPSAWIGALQELGAGDFSVLALSLSALALITPFIALWLITGRFSSGFNVMLAGLPTEDNVREEKVVAHEQVAFGHKLARAVTRSPLESAGFEFVWALTGRTREFKIKVYPSMAYVPVYFFFMFFVRNKGQGAVSFVERWQMILDQHTYLFIFYFSLFTLLTVFQFITQSEKYKAAWVYFVAPIQQPGLLMSGVLKAAFIKFYMPFMLVFTALGLSFIGYPVLNDILLSTAVGGIAAVLICLFTVTGYPFSQPLKKTEGRFIANLILIGLISAIGFGHYLAVKYEWLVWLLAGLFSGVFFLLLHYFKKESWEKAEFKE</sequence>
<proteinExistence type="predicted"/>
<gene>
    <name evidence="3" type="ORF">SAMN05661044_03573</name>
</gene>
<feature type="signal peptide" evidence="2">
    <location>
        <begin position="1"/>
        <end position="18"/>
    </location>
</feature>